<keyword evidence="5" id="KW-0805">Transcription regulation</keyword>
<evidence type="ECO:0000313" key="9">
    <source>
        <dbReference type="EMBL" id="KAF2033539.1"/>
    </source>
</evidence>
<keyword evidence="10" id="KW-1185">Reference proteome</keyword>
<name>A0A9P4LS89_9PLEO</name>
<dbReference type="Pfam" id="PF09733">
    <property type="entry name" value="VEFS-Box"/>
    <property type="match status" value="1"/>
</dbReference>
<dbReference type="Proteomes" id="UP000799777">
    <property type="component" value="Unassembled WGS sequence"/>
</dbReference>
<protein>
    <recommendedName>
        <fullName evidence="8">Polycomb protein VEFS-Box domain-containing protein</fullName>
    </recommendedName>
</protein>
<dbReference type="InterPro" id="IPR019135">
    <property type="entry name" value="Polycomb_protein_VEFS-Box"/>
</dbReference>
<dbReference type="InterPro" id="IPR019786">
    <property type="entry name" value="Zinc_finger_PHD-type_CS"/>
</dbReference>
<dbReference type="OrthoDB" id="166746at2759"/>
<evidence type="ECO:0000256" key="4">
    <source>
        <dbReference type="ARBA" id="ARBA00022833"/>
    </source>
</evidence>
<dbReference type="InterPro" id="IPR013083">
    <property type="entry name" value="Znf_RING/FYVE/PHD"/>
</dbReference>
<dbReference type="AlphaFoldDB" id="A0A9P4LS89"/>
<dbReference type="InterPro" id="IPR011011">
    <property type="entry name" value="Znf_FYVE_PHD"/>
</dbReference>
<keyword evidence="4" id="KW-0862">Zinc</keyword>
<evidence type="ECO:0000256" key="2">
    <source>
        <dbReference type="ARBA" id="ARBA00022723"/>
    </source>
</evidence>
<keyword evidence="6" id="KW-0804">Transcription</keyword>
<evidence type="ECO:0000256" key="7">
    <source>
        <dbReference type="SAM" id="MobiDB-lite"/>
    </source>
</evidence>
<dbReference type="Gene3D" id="3.30.40.10">
    <property type="entry name" value="Zinc/RING finger domain, C3HC4 (zinc finger)"/>
    <property type="match status" value="1"/>
</dbReference>
<dbReference type="EMBL" id="ML978166">
    <property type="protein sequence ID" value="KAF2033539.1"/>
    <property type="molecule type" value="Genomic_DNA"/>
</dbReference>
<evidence type="ECO:0000256" key="3">
    <source>
        <dbReference type="ARBA" id="ARBA00022771"/>
    </source>
</evidence>
<sequence length="730" mass="83779">MVGRQDRFSGNILLYEYISSKRAPVFLNRNLTRAFRVHQHLLKGKAPNKFVADNFDLRENWKPPSHDDLDDMIEISKQTGSFILDIHGIKPINQDSPIRLKHDELTRKTRVLHRATSTISTTVFPPSSDLPCTSVAAQEATLTSVTKRGDRVISVETDRVTIKPAQLHDDVGKISFNESYKIIISINLDTHNAAEELYSFLGGGHISTHNMSTRLSASWADILDCPTERTILPLRDWKHHLDFGLEVTMYWAAGKGDSILTAHNRQLRAAGQIKPHPTPSLDPDVDQNETKLIFKYANETITRRGLICPHEGCNRRGYNDIEDLRMHLDAWHDYFRYQATRQSHGHRGVETWVFECDVADHKAEQRASARADEPYDIRNLAPEQPFNRSRYLDEGNDDFQRVTRLEKRHTAYRYAVPSAPRIPKVPKRKPPEEVLDKATRERRRYLVPAAPAGITFVRSCSRRPLKTGESISESDDEVDDSWILSRKCAEFDRKEALSEAVKRLLRAFDGHMWHEQLHSDVHVGDALIRFARQQAHWIWQDAVFDVYKEKVNELLEDGIVSKETHIRCLELVETQKPVAGEFHGAEDISQQLLQLDPKAEKDAKRARRKGKARVTETGNLTPVTADSDGDMEMREAALNNRPEVAVEKDEKRDTSPVQYDLCLCGKDALAARAKFSWIACTNMDCIRRNYHIQCIQDRWQVHQDPRALRKQNWVCNDCKQPKVNDQQPPL</sequence>
<evidence type="ECO:0000256" key="6">
    <source>
        <dbReference type="ARBA" id="ARBA00023163"/>
    </source>
</evidence>
<dbReference type="CDD" id="cd21552">
    <property type="entry name" value="VEFS-box_ctSUZ12-like"/>
    <property type="match status" value="1"/>
</dbReference>
<organism evidence="9 10">
    <name type="scientific">Setomelanomma holmii</name>
    <dbReference type="NCBI Taxonomy" id="210430"/>
    <lineage>
        <taxon>Eukaryota</taxon>
        <taxon>Fungi</taxon>
        <taxon>Dikarya</taxon>
        <taxon>Ascomycota</taxon>
        <taxon>Pezizomycotina</taxon>
        <taxon>Dothideomycetes</taxon>
        <taxon>Pleosporomycetidae</taxon>
        <taxon>Pleosporales</taxon>
        <taxon>Pleosporineae</taxon>
        <taxon>Phaeosphaeriaceae</taxon>
        <taxon>Setomelanomma</taxon>
    </lineage>
</organism>
<comment type="similarity">
    <text evidence="1">Belongs to the VEFS (VRN2-EMF2-FIS2-SU(Z)12) family.</text>
</comment>
<dbReference type="PROSITE" id="PS01359">
    <property type="entry name" value="ZF_PHD_1"/>
    <property type="match status" value="1"/>
</dbReference>
<evidence type="ECO:0000256" key="5">
    <source>
        <dbReference type="ARBA" id="ARBA00023015"/>
    </source>
</evidence>
<gene>
    <name evidence="9" type="ORF">EK21DRAFT_58414</name>
</gene>
<evidence type="ECO:0000256" key="1">
    <source>
        <dbReference type="ARBA" id="ARBA00007416"/>
    </source>
</evidence>
<evidence type="ECO:0000259" key="8">
    <source>
        <dbReference type="Pfam" id="PF09733"/>
    </source>
</evidence>
<dbReference type="SUPFAM" id="SSF57903">
    <property type="entry name" value="FYVE/PHD zinc finger"/>
    <property type="match status" value="1"/>
</dbReference>
<accession>A0A9P4LS89</accession>
<keyword evidence="3" id="KW-0863">Zinc-finger</keyword>
<proteinExistence type="inferred from homology"/>
<feature type="region of interest" description="Disordered" evidence="7">
    <location>
        <begin position="599"/>
        <end position="627"/>
    </location>
</feature>
<reference evidence="9" key="1">
    <citation type="journal article" date="2020" name="Stud. Mycol.">
        <title>101 Dothideomycetes genomes: a test case for predicting lifestyles and emergence of pathogens.</title>
        <authorList>
            <person name="Haridas S."/>
            <person name="Albert R."/>
            <person name="Binder M."/>
            <person name="Bloem J."/>
            <person name="Labutti K."/>
            <person name="Salamov A."/>
            <person name="Andreopoulos B."/>
            <person name="Baker S."/>
            <person name="Barry K."/>
            <person name="Bills G."/>
            <person name="Bluhm B."/>
            <person name="Cannon C."/>
            <person name="Castanera R."/>
            <person name="Culley D."/>
            <person name="Daum C."/>
            <person name="Ezra D."/>
            <person name="Gonzalez J."/>
            <person name="Henrissat B."/>
            <person name="Kuo A."/>
            <person name="Liang C."/>
            <person name="Lipzen A."/>
            <person name="Lutzoni F."/>
            <person name="Magnuson J."/>
            <person name="Mondo S."/>
            <person name="Nolan M."/>
            <person name="Ohm R."/>
            <person name="Pangilinan J."/>
            <person name="Park H.-J."/>
            <person name="Ramirez L."/>
            <person name="Alfaro M."/>
            <person name="Sun H."/>
            <person name="Tritt A."/>
            <person name="Yoshinaga Y."/>
            <person name="Zwiers L.-H."/>
            <person name="Turgeon B."/>
            <person name="Goodwin S."/>
            <person name="Spatafora J."/>
            <person name="Crous P."/>
            <person name="Grigoriev I."/>
        </authorList>
    </citation>
    <scope>NUCLEOTIDE SEQUENCE</scope>
    <source>
        <strain evidence="9">CBS 110217</strain>
    </source>
</reference>
<dbReference type="GO" id="GO:0008270">
    <property type="term" value="F:zinc ion binding"/>
    <property type="evidence" value="ECO:0007669"/>
    <property type="project" value="UniProtKB-KW"/>
</dbReference>
<comment type="caution">
    <text evidence="9">The sequence shown here is derived from an EMBL/GenBank/DDBJ whole genome shotgun (WGS) entry which is preliminary data.</text>
</comment>
<feature type="domain" description="Polycomb protein VEFS-Box" evidence="8">
    <location>
        <begin position="456"/>
        <end position="564"/>
    </location>
</feature>
<evidence type="ECO:0000313" key="10">
    <source>
        <dbReference type="Proteomes" id="UP000799777"/>
    </source>
</evidence>
<keyword evidence="2" id="KW-0479">Metal-binding</keyword>